<name>A0A0F9BEE8_9ZZZZ</name>
<gene>
    <name evidence="1" type="ORF">LCGC14_2458740</name>
</gene>
<accession>A0A0F9BEE8</accession>
<reference evidence="1" key="1">
    <citation type="journal article" date="2015" name="Nature">
        <title>Complex archaea that bridge the gap between prokaryotes and eukaryotes.</title>
        <authorList>
            <person name="Spang A."/>
            <person name="Saw J.H."/>
            <person name="Jorgensen S.L."/>
            <person name="Zaremba-Niedzwiedzka K."/>
            <person name="Martijn J."/>
            <person name="Lind A.E."/>
            <person name="van Eijk R."/>
            <person name="Schleper C."/>
            <person name="Guy L."/>
            <person name="Ettema T.J."/>
        </authorList>
    </citation>
    <scope>NUCLEOTIDE SEQUENCE</scope>
</reference>
<protein>
    <submittedName>
        <fullName evidence="1">Uncharacterized protein</fullName>
    </submittedName>
</protein>
<dbReference type="AlphaFoldDB" id="A0A0F9BEE8"/>
<dbReference type="EMBL" id="LAZR01038226">
    <property type="protein sequence ID" value="KKL20110.1"/>
    <property type="molecule type" value="Genomic_DNA"/>
</dbReference>
<sequence>MKKIDRMYVNAFTKRRWRNVGDFCNRERHPMFFPYRRYRRGKNRCDYCGAKIGKIKCVYEIKHLIRDFDKEEDAEQLATDIIKAEK</sequence>
<comment type="caution">
    <text evidence="1">The sequence shown here is derived from an EMBL/GenBank/DDBJ whole genome shotgun (WGS) entry which is preliminary data.</text>
</comment>
<evidence type="ECO:0000313" key="1">
    <source>
        <dbReference type="EMBL" id="KKL20110.1"/>
    </source>
</evidence>
<proteinExistence type="predicted"/>
<organism evidence="1">
    <name type="scientific">marine sediment metagenome</name>
    <dbReference type="NCBI Taxonomy" id="412755"/>
    <lineage>
        <taxon>unclassified sequences</taxon>
        <taxon>metagenomes</taxon>
        <taxon>ecological metagenomes</taxon>
    </lineage>
</organism>